<dbReference type="AlphaFoldDB" id="A0A6M3ISM3"/>
<gene>
    <name evidence="1" type="ORF">MM415B01114_0003</name>
</gene>
<evidence type="ECO:0000313" key="1">
    <source>
        <dbReference type="EMBL" id="QJA60453.1"/>
    </source>
</evidence>
<name>A0A6M3ISM3_9ZZZZ</name>
<organism evidence="1">
    <name type="scientific">viral metagenome</name>
    <dbReference type="NCBI Taxonomy" id="1070528"/>
    <lineage>
        <taxon>unclassified sequences</taxon>
        <taxon>metagenomes</taxon>
        <taxon>organismal metagenomes</taxon>
    </lineage>
</organism>
<protein>
    <submittedName>
        <fullName evidence="1">Uncharacterized protein</fullName>
    </submittedName>
</protein>
<dbReference type="EMBL" id="MT141410">
    <property type="protein sequence ID" value="QJA60453.1"/>
    <property type="molecule type" value="Genomic_DNA"/>
</dbReference>
<proteinExistence type="predicted"/>
<accession>A0A6M3ISM3</accession>
<sequence length="57" mass="7059">MTLEWLWWQIEASYPRIKRLNFETLQYLAKLIHSNKQSMKYINQLNQLNQHLLKDLN</sequence>
<reference evidence="1" key="1">
    <citation type="submission" date="2020-03" db="EMBL/GenBank/DDBJ databases">
        <title>The deep terrestrial virosphere.</title>
        <authorList>
            <person name="Holmfeldt K."/>
            <person name="Nilsson E."/>
            <person name="Simone D."/>
            <person name="Lopez-Fernandez M."/>
            <person name="Wu X."/>
            <person name="de Brujin I."/>
            <person name="Lundin D."/>
            <person name="Andersson A."/>
            <person name="Bertilsson S."/>
            <person name="Dopson M."/>
        </authorList>
    </citation>
    <scope>NUCLEOTIDE SEQUENCE</scope>
    <source>
        <strain evidence="1">MM415B01114</strain>
    </source>
</reference>